<organism evidence="1 2">
    <name type="scientific">Deinococcus aetherius</name>
    <dbReference type="NCBI Taxonomy" id="200252"/>
    <lineage>
        <taxon>Bacteria</taxon>
        <taxon>Thermotogati</taxon>
        <taxon>Deinococcota</taxon>
        <taxon>Deinococci</taxon>
        <taxon>Deinococcales</taxon>
        <taxon>Deinococcaceae</taxon>
        <taxon>Deinococcus</taxon>
    </lineage>
</organism>
<dbReference type="Proteomes" id="UP001064971">
    <property type="component" value="Chromosome"/>
</dbReference>
<name>A0ABM8AEK5_9DEIO</name>
<sequence>MHPAPAPPALPLDRAVYTRLRTDHYPWTEVTVDLAARQAGGLSGVFEARQGDGWARFVWVAGTLRGGYTAAGDTAWTVMTVALPRARVTLAELDPAAADLFWSCRETTPEPLAGTWPEARGTLERSGFSGLLLGASACSLWKGGQPVGGSLPPSGSACHLLTPPGADEASVAALWAEVLALTHRSAPLDEAWRAVCVRLSAEHPCLDPFAREVTVQGGRLHVEPDVPAEEWRPALLAAFQATLARLGVRLADLPLAEVRGRSAWTVAGLGAL</sequence>
<accession>A0ABM8AEK5</accession>
<keyword evidence="2" id="KW-1185">Reference proteome</keyword>
<dbReference type="EMBL" id="AP026560">
    <property type="protein sequence ID" value="BDP42232.1"/>
    <property type="molecule type" value="Genomic_DNA"/>
</dbReference>
<proteinExistence type="predicted"/>
<evidence type="ECO:0000313" key="1">
    <source>
        <dbReference type="EMBL" id="BDP42232.1"/>
    </source>
</evidence>
<reference evidence="1" key="1">
    <citation type="submission" date="2022-07" db="EMBL/GenBank/DDBJ databases">
        <title>Complete Genome Sequence of the Radioresistant Bacterium Deinococcus aetherius ST0316, Isolated from the Air Dust collected in Lower Stratosphere above Japan.</title>
        <authorList>
            <person name="Satoh K."/>
            <person name="Hagiwara K."/>
            <person name="Katsumata K."/>
            <person name="Kubo A."/>
            <person name="Yokobori S."/>
            <person name="Yamagishi A."/>
            <person name="Oono Y."/>
            <person name="Narumi I."/>
        </authorList>
    </citation>
    <scope>NUCLEOTIDE SEQUENCE</scope>
    <source>
        <strain evidence="1">ST0316</strain>
    </source>
</reference>
<gene>
    <name evidence="1" type="ORF">DAETH_22010</name>
</gene>
<evidence type="ECO:0000313" key="2">
    <source>
        <dbReference type="Proteomes" id="UP001064971"/>
    </source>
</evidence>
<dbReference type="RefSeq" id="WP_264774937.1">
    <property type="nucleotide sequence ID" value="NZ_AP026560.1"/>
</dbReference>
<protein>
    <submittedName>
        <fullName evidence="1">Uncharacterized protein</fullName>
    </submittedName>
</protein>